<evidence type="ECO:0000313" key="1">
    <source>
        <dbReference type="EMBL" id="ACT59310.1"/>
    </source>
</evidence>
<dbReference type="eggNOG" id="COG1977">
    <property type="taxonomic scope" value="Bacteria"/>
</dbReference>
<dbReference type="HOGENOM" id="CLU_114601_4_1_5"/>
<evidence type="ECO:0000313" key="2">
    <source>
        <dbReference type="Proteomes" id="UP000002745"/>
    </source>
</evidence>
<organism evidence="1 2">
    <name type="scientific">Hirschia baltica (strain ATCC 49814 / DSM 5838 / IFAM 1418)</name>
    <dbReference type="NCBI Taxonomy" id="582402"/>
    <lineage>
        <taxon>Bacteria</taxon>
        <taxon>Pseudomonadati</taxon>
        <taxon>Pseudomonadota</taxon>
        <taxon>Alphaproteobacteria</taxon>
        <taxon>Hyphomonadales</taxon>
        <taxon>Hyphomonadaceae</taxon>
        <taxon>Hirschia</taxon>
    </lineage>
</organism>
<keyword evidence="2" id="KW-1185">Reference proteome</keyword>
<dbReference type="STRING" id="582402.Hbal_1622"/>
<dbReference type="Proteomes" id="UP000002745">
    <property type="component" value="Chromosome"/>
</dbReference>
<dbReference type="AlphaFoldDB" id="C6XJL5"/>
<dbReference type="CDD" id="cd00754">
    <property type="entry name" value="Ubl_MoaD"/>
    <property type="match status" value="1"/>
</dbReference>
<dbReference type="RefSeq" id="WP_015827460.1">
    <property type="nucleotide sequence ID" value="NC_012982.1"/>
</dbReference>
<name>C6XJL5_HIRBI</name>
<dbReference type="EMBL" id="CP001678">
    <property type="protein sequence ID" value="ACT59310.1"/>
    <property type="molecule type" value="Genomic_DNA"/>
</dbReference>
<dbReference type="SUPFAM" id="SSF54285">
    <property type="entry name" value="MoaD/ThiS"/>
    <property type="match status" value="1"/>
</dbReference>
<dbReference type="KEGG" id="hba:Hbal_1622"/>
<dbReference type="Pfam" id="PF02597">
    <property type="entry name" value="ThiS"/>
    <property type="match status" value="1"/>
</dbReference>
<dbReference type="OrthoDB" id="9800712at2"/>
<proteinExistence type="predicted"/>
<accession>C6XJL5</accession>
<protein>
    <submittedName>
        <fullName evidence="1">ThiamineS protein</fullName>
    </submittedName>
</protein>
<reference evidence="2" key="1">
    <citation type="journal article" date="2011" name="J. Bacteriol.">
        <title>Genome sequences of eight morphologically diverse alphaproteobacteria.</title>
        <authorList>
            <consortium name="US DOE Joint Genome Institute"/>
            <person name="Brown P.J."/>
            <person name="Kysela D.T."/>
            <person name="Buechlein A."/>
            <person name="Hemmerich C."/>
            <person name="Brun Y.V."/>
        </authorList>
    </citation>
    <scope>NUCLEOTIDE SEQUENCE [LARGE SCALE GENOMIC DNA]</scope>
    <source>
        <strain evidence="2">ATCC 49814 / DSM 5838 / IFAM 1418</strain>
    </source>
</reference>
<dbReference type="Gene3D" id="3.10.20.30">
    <property type="match status" value="1"/>
</dbReference>
<dbReference type="InterPro" id="IPR003749">
    <property type="entry name" value="ThiS/MoaD-like"/>
</dbReference>
<dbReference type="InterPro" id="IPR012675">
    <property type="entry name" value="Beta-grasp_dom_sf"/>
</dbReference>
<gene>
    <name evidence="1" type="ordered locus">Hbal_1622</name>
</gene>
<sequence length="80" mass="8753">MTTILFFGKISDVIGSQITYKFSDSSLNVGQLRSQLSTIHECPELNDLTIRVSVNDELVAETDMVKPIDTIAFLSPFSGG</sequence>
<dbReference type="InterPro" id="IPR016155">
    <property type="entry name" value="Mopterin_synth/thiamin_S_b"/>
</dbReference>